<sequence>MLMADSIPSTKVCRNCQQAKPTDQFISKKSRSISGGSLTVNCLGCRKRHAPDTSKRTAEQAGLSPIRRQGLPLLDLQLGTPIISQEPIAASTGGAGVQVPIPSRPGPSTASQDGVRLGTPIESPVSSPSIWPRPARGRYSRPPVQQSAMDRPVMERRDFEHPDPDWMSDLSHCPLSDRDNELLKKFWTELENDRMEHCTRCQETWFDMGLKNGVCKRCIAKDKNKKEDEPWFFSWKRC</sequence>
<evidence type="ECO:0000313" key="2">
    <source>
        <dbReference type="EMBL" id="OAQ62512.1"/>
    </source>
</evidence>
<evidence type="ECO:0000313" key="3">
    <source>
        <dbReference type="Proteomes" id="UP000078240"/>
    </source>
</evidence>
<accession>A0A179FAM3</accession>
<proteinExistence type="predicted"/>
<evidence type="ECO:0000256" key="1">
    <source>
        <dbReference type="SAM" id="MobiDB-lite"/>
    </source>
</evidence>
<protein>
    <submittedName>
        <fullName evidence="2">Uncharacterized protein</fullName>
    </submittedName>
</protein>
<dbReference type="EMBL" id="LSBH01000023">
    <property type="protein sequence ID" value="OAQ62512.1"/>
    <property type="molecule type" value="Genomic_DNA"/>
</dbReference>
<dbReference type="AlphaFoldDB" id="A0A179FAM3"/>
<name>A0A179FAM3_PURLI</name>
<feature type="region of interest" description="Disordered" evidence="1">
    <location>
        <begin position="90"/>
        <end position="154"/>
    </location>
</feature>
<organism evidence="2 3">
    <name type="scientific">Purpureocillium lilacinum</name>
    <name type="common">Paecilomyces lilacinus</name>
    <dbReference type="NCBI Taxonomy" id="33203"/>
    <lineage>
        <taxon>Eukaryota</taxon>
        <taxon>Fungi</taxon>
        <taxon>Dikarya</taxon>
        <taxon>Ascomycota</taxon>
        <taxon>Pezizomycotina</taxon>
        <taxon>Sordariomycetes</taxon>
        <taxon>Hypocreomycetidae</taxon>
        <taxon>Hypocreales</taxon>
        <taxon>Ophiocordycipitaceae</taxon>
        <taxon>Purpureocillium</taxon>
    </lineage>
</organism>
<dbReference type="Proteomes" id="UP000078240">
    <property type="component" value="Unassembled WGS sequence"/>
</dbReference>
<comment type="caution">
    <text evidence="2">The sequence shown here is derived from an EMBL/GenBank/DDBJ whole genome shotgun (WGS) entry which is preliminary data.</text>
</comment>
<gene>
    <name evidence="2" type="ORF">VFPBJ_11415</name>
</gene>
<reference evidence="2 3" key="1">
    <citation type="submission" date="2016-01" db="EMBL/GenBank/DDBJ databases">
        <title>Biosynthesis of antibiotic leucinostatins and their inhibition on Phytophthora in bio-control Purpureocillium lilacinum.</title>
        <authorList>
            <person name="Wang G."/>
            <person name="Liu Z."/>
            <person name="Lin R."/>
            <person name="Li E."/>
            <person name="Mao Z."/>
            <person name="Ling J."/>
            <person name="Yin W."/>
            <person name="Xie B."/>
        </authorList>
    </citation>
    <scope>NUCLEOTIDE SEQUENCE [LARGE SCALE GENOMIC DNA]</scope>
    <source>
        <strain evidence="2">PLBJ-1</strain>
    </source>
</reference>